<evidence type="ECO:0000313" key="2">
    <source>
        <dbReference type="Proteomes" id="UP000027142"/>
    </source>
</evidence>
<accession>A0A060LUM4</accession>
<dbReference type="InterPro" id="IPR045727">
    <property type="entry name" value="DUF6081"/>
</dbReference>
<dbReference type="HOGENOM" id="CLU_1150363_0_0_9"/>
<organism evidence="1 2">
    <name type="scientific">Shouchella lehensis G1</name>
    <dbReference type="NCBI Taxonomy" id="1246626"/>
    <lineage>
        <taxon>Bacteria</taxon>
        <taxon>Bacillati</taxon>
        <taxon>Bacillota</taxon>
        <taxon>Bacilli</taxon>
        <taxon>Bacillales</taxon>
        <taxon>Bacillaceae</taxon>
        <taxon>Shouchella</taxon>
    </lineage>
</organism>
<dbReference type="STRING" id="1246626.BleG1_1264"/>
<dbReference type="PATRIC" id="fig|1246626.3.peg.1248"/>
<dbReference type="SUPFAM" id="SSF49899">
    <property type="entry name" value="Concanavalin A-like lectins/glucanases"/>
    <property type="match status" value="1"/>
</dbReference>
<reference evidence="1 2" key="1">
    <citation type="journal article" date="2014" name="Gene">
        <title>A comparative genomic analysis of the alkalitolerant soil bacterium Bacillus lehensis G1.</title>
        <authorList>
            <person name="Noor Y.M."/>
            <person name="Samsulrizal N.H."/>
            <person name="Jema'on N.A."/>
            <person name="Low K.O."/>
            <person name="Ramli A.N."/>
            <person name="Alias N.I."/>
            <person name="Damis S.I."/>
            <person name="Fuzi S.F."/>
            <person name="Isa M.N."/>
            <person name="Murad A.M."/>
            <person name="Raih M.F."/>
            <person name="Bakar F.D."/>
            <person name="Najimudin N."/>
            <person name="Mahadi N.M."/>
            <person name="Illias R.M."/>
        </authorList>
    </citation>
    <scope>NUCLEOTIDE SEQUENCE [LARGE SCALE GENOMIC DNA]</scope>
    <source>
        <strain evidence="1 2">G1</strain>
    </source>
</reference>
<proteinExistence type="predicted"/>
<dbReference type="KEGG" id="ble:BleG1_1264"/>
<name>A0A060LUM4_9BACI</name>
<dbReference type="RefSeq" id="WP_038478435.1">
    <property type="nucleotide sequence ID" value="NZ_CP003923.1"/>
</dbReference>
<dbReference type="Proteomes" id="UP000027142">
    <property type="component" value="Chromosome"/>
</dbReference>
<dbReference type="AlphaFoldDB" id="A0A060LUM4"/>
<dbReference type="OrthoDB" id="2959693at2"/>
<protein>
    <submittedName>
        <fullName evidence="1">Uncharacterized protein</fullName>
    </submittedName>
</protein>
<dbReference type="eggNOG" id="ENOG5030J6S">
    <property type="taxonomic scope" value="Bacteria"/>
</dbReference>
<sequence>MKKVLGNFDSILSSEDTWKIGGFPLPDGSFWKYQEPEAVVIVRNGTLYVRAPLSNHHDSIQILDNAKHMYYSAEPVEIPENGYIDIEVEIKARTKNTKPGDLYDGYVSFNLLDFTTGAALDFFATDDQYASVYGVLPFPGVTVPDTGKTKYFCLFKEATDHFKPHEFNTFRIRYDRKKDEALFYVNGQEVRRETTIPVKLNQFTIALGIMTEKDLTNEGSVSVHGQTVIGEYSPVTITCSTDAE</sequence>
<dbReference type="EMBL" id="CP003923">
    <property type="protein sequence ID" value="AIC93847.1"/>
    <property type="molecule type" value="Genomic_DNA"/>
</dbReference>
<keyword evidence="2" id="KW-1185">Reference proteome</keyword>
<dbReference type="InterPro" id="IPR013320">
    <property type="entry name" value="ConA-like_dom_sf"/>
</dbReference>
<evidence type="ECO:0000313" key="1">
    <source>
        <dbReference type="EMBL" id="AIC93847.1"/>
    </source>
</evidence>
<dbReference type="Pfam" id="PF19559">
    <property type="entry name" value="DUF6081"/>
    <property type="match status" value="1"/>
</dbReference>
<gene>
    <name evidence="1" type="ORF">BleG1_1264</name>
</gene>